<dbReference type="AlphaFoldDB" id="A0ABD1TEK0"/>
<evidence type="ECO:0000256" key="1">
    <source>
        <dbReference type="ARBA" id="ARBA00005234"/>
    </source>
</evidence>
<feature type="region of interest" description="Disordered" evidence="4">
    <location>
        <begin position="358"/>
        <end position="446"/>
    </location>
</feature>
<dbReference type="PROSITE" id="PS50600">
    <property type="entry name" value="ULP_PROTEASE"/>
    <property type="match status" value="1"/>
</dbReference>
<dbReference type="EMBL" id="JBFOLK010000005">
    <property type="protein sequence ID" value="KAL2511156.1"/>
    <property type="molecule type" value="Genomic_DNA"/>
</dbReference>
<dbReference type="Pfam" id="PF09331">
    <property type="entry name" value="DUF1985"/>
    <property type="match status" value="1"/>
</dbReference>
<evidence type="ECO:0000256" key="4">
    <source>
        <dbReference type="SAM" id="MobiDB-lite"/>
    </source>
</evidence>
<comment type="similarity">
    <text evidence="1">Belongs to the peptidase C48 family.</text>
</comment>
<evidence type="ECO:0000313" key="6">
    <source>
        <dbReference type="EMBL" id="KAL2511156.1"/>
    </source>
</evidence>
<evidence type="ECO:0000256" key="3">
    <source>
        <dbReference type="ARBA" id="ARBA00022801"/>
    </source>
</evidence>
<feature type="compositionally biased region" description="Basic residues" evidence="4">
    <location>
        <begin position="465"/>
        <end position="475"/>
    </location>
</feature>
<feature type="compositionally biased region" description="Polar residues" evidence="4">
    <location>
        <begin position="358"/>
        <end position="370"/>
    </location>
</feature>
<dbReference type="InterPro" id="IPR015410">
    <property type="entry name" value="DUF1985"/>
</dbReference>
<proteinExistence type="inferred from homology"/>
<dbReference type="Proteomes" id="UP001604336">
    <property type="component" value="Unassembled WGS sequence"/>
</dbReference>
<evidence type="ECO:0000313" key="7">
    <source>
        <dbReference type="Proteomes" id="UP001604336"/>
    </source>
</evidence>
<evidence type="ECO:0000256" key="2">
    <source>
        <dbReference type="ARBA" id="ARBA00022670"/>
    </source>
</evidence>
<dbReference type="InterPro" id="IPR038765">
    <property type="entry name" value="Papain-like_cys_pep_sf"/>
</dbReference>
<dbReference type="PANTHER" id="PTHR48449">
    <property type="entry name" value="DUF1985 DOMAIN-CONTAINING PROTEIN"/>
    <property type="match status" value="1"/>
</dbReference>
<dbReference type="GO" id="GO:0008233">
    <property type="term" value="F:peptidase activity"/>
    <property type="evidence" value="ECO:0007669"/>
    <property type="project" value="UniProtKB-KW"/>
</dbReference>
<reference evidence="7" key="1">
    <citation type="submission" date="2024-07" db="EMBL/GenBank/DDBJ databases">
        <title>Two chromosome-level genome assemblies of Korean endemic species Abeliophyllum distichum and Forsythia ovata (Oleaceae).</title>
        <authorList>
            <person name="Jang H."/>
        </authorList>
    </citation>
    <scope>NUCLEOTIDE SEQUENCE [LARGE SCALE GENOMIC DNA]</scope>
</reference>
<feature type="region of interest" description="Disordered" evidence="4">
    <location>
        <begin position="266"/>
        <end position="306"/>
    </location>
</feature>
<dbReference type="PANTHER" id="PTHR48449:SF1">
    <property type="entry name" value="DUF1985 DOMAIN-CONTAINING PROTEIN"/>
    <property type="match status" value="1"/>
</dbReference>
<dbReference type="InterPro" id="IPR003653">
    <property type="entry name" value="Peptidase_C48_C"/>
</dbReference>
<comment type="caution">
    <text evidence="6">The sequence shown here is derived from an EMBL/GenBank/DDBJ whole genome shotgun (WGS) entry which is preliminary data.</text>
</comment>
<keyword evidence="2" id="KW-0645">Protease</keyword>
<keyword evidence="7" id="KW-1185">Reference proteome</keyword>
<organism evidence="6 7">
    <name type="scientific">Abeliophyllum distichum</name>
    <dbReference type="NCBI Taxonomy" id="126358"/>
    <lineage>
        <taxon>Eukaryota</taxon>
        <taxon>Viridiplantae</taxon>
        <taxon>Streptophyta</taxon>
        <taxon>Embryophyta</taxon>
        <taxon>Tracheophyta</taxon>
        <taxon>Spermatophyta</taxon>
        <taxon>Magnoliopsida</taxon>
        <taxon>eudicotyledons</taxon>
        <taxon>Gunneridae</taxon>
        <taxon>Pentapetalae</taxon>
        <taxon>asterids</taxon>
        <taxon>lamiids</taxon>
        <taxon>Lamiales</taxon>
        <taxon>Oleaceae</taxon>
        <taxon>Forsythieae</taxon>
        <taxon>Abeliophyllum</taxon>
    </lineage>
</organism>
<dbReference type="SUPFAM" id="SSF54001">
    <property type="entry name" value="Cysteine proteinases"/>
    <property type="match status" value="1"/>
</dbReference>
<feature type="compositionally biased region" description="Acidic residues" evidence="4">
    <location>
        <begin position="397"/>
        <end position="417"/>
    </location>
</feature>
<feature type="compositionally biased region" description="Basic and acidic residues" evidence="4">
    <location>
        <begin position="274"/>
        <end position="286"/>
    </location>
</feature>
<name>A0ABD1TEK0_9LAMI</name>
<accession>A0ABD1TEK0</accession>
<sequence>MFETSCFGPLLKLRKIKLASQLVHQLLMRSMKTKKEEAWFKIGNKRARFGLQEFVLVTGLNATSFEIVEMSGGADCRIVKDHFKKSGGKIMKGDVYEAFKRCKRNQTDKYKLGLIIILAYVLLATEENTLIELWWFELVDDLDLFNKFPWGKMSYDYTIRIVKRDMGDKLRNSLKEGESRCRYSLHGFPLAIMIWAFEAIPNLGKKFAKKYCDGIPRMLGWEQPKRLTSSDVVTVLESKELEVMSTLIPTEVELQEVYWKELTPCVQEEDTDSESSKGDDTEHGGEPSHSFHQHSPRVSEPPPVRHDHNIADVVRMEMEKLEERLLGVISKRLDRMEYKIDSLVEMAAVGRFHSTTSAYDSPIHNTTNVPVSPPEVKRKEKAGPNDAMDELEKERIMEDEDGEELAGGEKSAEDENVGNETEFVEKGMSGEFCTPEKHEEDENKSTKVVGDIVQIESTGFDIPKGRGHRTKRKARPLCSPFTDSTKRRKLSDLDVYDPYREVDPSKVDDLNKWMEAASTSDLVPLHHCDVEAKSLLDLLNKDGWLTGEIVNEALYHIRDRALKFPNLFQQDCCILDFYFCQFVQSAHGEWQIHAQSPRKEEFKFSKSLLKYVDGSIPELGKCWKDCRYLYAPCCAIGSHWFAVKIDLEDRTIFIFDSLKSHVRKAELETFMKPLQVVIPMLMKLHVKCDDSYSTEKFKFVKMKEVPQQHNGSDCGIFTIKYIEFLQANMDVCAIQPEYIPMWRKKLAAELLAWHFEP</sequence>
<dbReference type="GO" id="GO:0006508">
    <property type="term" value="P:proteolysis"/>
    <property type="evidence" value="ECO:0007669"/>
    <property type="project" value="UniProtKB-KW"/>
</dbReference>
<dbReference type="Gene3D" id="3.40.395.10">
    <property type="entry name" value="Adenoviral Proteinase, Chain A"/>
    <property type="match status" value="1"/>
</dbReference>
<keyword evidence="3" id="KW-0378">Hydrolase</keyword>
<feature type="region of interest" description="Disordered" evidence="4">
    <location>
        <begin position="459"/>
        <end position="478"/>
    </location>
</feature>
<evidence type="ECO:0000259" key="5">
    <source>
        <dbReference type="PROSITE" id="PS50600"/>
    </source>
</evidence>
<feature type="compositionally biased region" description="Basic and acidic residues" evidence="4">
    <location>
        <begin position="434"/>
        <end position="445"/>
    </location>
</feature>
<protein>
    <submittedName>
        <fullName evidence="6">Ubiquitin-like protease domain-containing protein</fullName>
    </submittedName>
</protein>
<feature type="domain" description="Ubiquitin-like protease family profile" evidence="5">
    <location>
        <begin position="528"/>
        <end position="725"/>
    </location>
</feature>
<gene>
    <name evidence="6" type="ORF">Adt_16756</name>
</gene>
<dbReference type="Pfam" id="PF02902">
    <property type="entry name" value="Peptidase_C48"/>
    <property type="match status" value="1"/>
</dbReference>